<sequence length="334" mass="37793">MVPEETSNWPVFDYNMTLLYVVFHNFELNKDAYECSKNETTHVFHTLRGSYYLTTGMLILILYTICLIAIIKSDQIRTPAYKTMIFLGICDICSTFVHSITTGIFGIMGVVYCDFPLVIFILGSLGLGSWMGCCVSSIVLAVIRAGDVDSNRWIMRIFDGLKIYIVLGICLAYFLITIFLVKPVVFNENYSSWFTDPGLGHDPALYKNSLIAFNNFAVAICTIVFYGYISYVYLKKSKSGNSSTKLTKSQLSILLQTFFFCFFHAVTSLIYVYMDIFQVYDMLIFIAHFGWQCSSGAVCVVYLTLNNSIRQTVKKLFCTPPVSTVPSNMFTVVI</sequence>
<dbReference type="AGR" id="WB:WBGene00018617"/>
<dbReference type="SUPFAM" id="SSF81321">
    <property type="entry name" value="Family A G protein-coupled receptor-like"/>
    <property type="match status" value="1"/>
</dbReference>
<dbReference type="PaxDb" id="6239-F48G7.6"/>
<dbReference type="GeneID" id="185994"/>
<dbReference type="STRING" id="6239.F48G7.6a.1"/>
<dbReference type="SMR" id="A0A0K3AXT4"/>
<dbReference type="Gene3D" id="1.20.1070.10">
    <property type="entry name" value="Rhodopsin 7-helix transmembrane proteins"/>
    <property type="match status" value="1"/>
</dbReference>
<feature type="transmembrane region" description="Helical" evidence="1">
    <location>
        <begin position="51"/>
        <end position="71"/>
    </location>
</feature>
<organism evidence="2 3">
    <name type="scientific">Caenorhabditis elegans</name>
    <dbReference type="NCBI Taxonomy" id="6239"/>
    <lineage>
        <taxon>Eukaryota</taxon>
        <taxon>Metazoa</taxon>
        <taxon>Ecdysozoa</taxon>
        <taxon>Nematoda</taxon>
        <taxon>Chromadorea</taxon>
        <taxon>Rhabditida</taxon>
        <taxon>Rhabditina</taxon>
        <taxon>Rhabditomorpha</taxon>
        <taxon>Rhabditoidea</taxon>
        <taxon>Rhabditidae</taxon>
        <taxon>Peloderinae</taxon>
        <taxon>Caenorhabditis</taxon>
    </lineage>
</organism>
<gene>
    <name evidence="2 4" type="primary">srt-17</name>
    <name evidence="2" type="ORF">CELE_F48G7.6</name>
    <name evidence="4" type="ORF">F48G7.6</name>
</gene>
<dbReference type="Pfam" id="PF10321">
    <property type="entry name" value="7TM_GPCR_Srt"/>
    <property type="match status" value="1"/>
</dbReference>
<dbReference type="InParanoid" id="A0A0K3AXT4"/>
<dbReference type="EMBL" id="BX284605">
    <property type="protein sequence ID" value="CTQ86808.1"/>
    <property type="molecule type" value="Genomic_DNA"/>
</dbReference>
<keyword evidence="1" id="KW-0812">Transmembrane</keyword>
<dbReference type="RefSeq" id="NP_001300109.1">
    <property type="nucleotide sequence ID" value="NM_001313180.1"/>
</dbReference>
<accession>A0A0K3AXT4</accession>
<feature type="transmembrane region" description="Helical" evidence="1">
    <location>
        <begin position="83"/>
        <end position="111"/>
    </location>
</feature>
<reference evidence="2 3" key="1">
    <citation type="journal article" date="1998" name="Science">
        <title>Genome sequence of the nematode C. elegans: a platform for investigating biology.</title>
        <authorList>
            <consortium name="The C. elegans sequencing consortium"/>
            <person name="Sulson J.E."/>
            <person name="Waterston R."/>
        </authorList>
    </citation>
    <scope>NUCLEOTIDE SEQUENCE [LARGE SCALE GENOMIC DNA]</scope>
    <source>
        <strain evidence="2 3">Bristol N2</strain>
    </source>
</reference>
<name>A0A0K3AXT4_CAEEL</name>
<dbReference type="eggNOG" id="ENOG502SX34">
    <property type="taxonomic scope" value="Eukaryota"/>
</dbReference>
<dbReference type="Proteomes" id="UP000001940">
    <property type="component" value="Chromosome V"/>
</dbReference>
<evidence type="ECO:0000313" key="3">
    <source>
        <dbReference type="Proteomes" id="UP000001940"/>
    </source>
</evidence>
<keyword evidence="3" id="KW-1185">Reference proteome</keyword>
<feature type="transmembrane region" description="Helical" evidence="1">
    <location>
        <begin position="163"/>
        <end position="181"/>
    </location>
</feature>
<evidence type="ECO:0000313" key="4">
    <source>
        <dbReference type="WormBase" id="F48G7.6a"/>
    </source>
</evidence>
<dbReference type="WormBase" id="F48G7.6a">
    <property type="protein sequence ID" value="CE50832"/>
    <property type="gene ID" value="WBGene00018617"/>
    <property type="gene designation" value="srt-17"/>
</dbReference>
<feature type="transmembrane region" description="Helical" evidence="1">
    <location>
        <begin position="253"/>
        <end position="274"/>
    </location>
</feature>
<keyword evidence="2" id="KW-0675">Receptor</keyword>
<dbReference type="ExpressionAtlas" id="A0A0K3AXT4">
    <property type="expression patterns" value="differential"/>
</dbReference>
<dbReference type="KEGG" id="cel:CELE_F48G7.6"/>
<proteinExistence type="predicted"/>
<dbReference type="FunCoup" id="A0A0K3AXT4">
    <property type="interactions" value="1"/>
</dbReference>
<protein>
    <submittedName>
        <fullName evidence="2">Serpentine Receptor, class T</fullName>
    </submittedName>
</protein>
<dbReference type="CTD" id="185994"/>
<evidence type="ECO:0000256" key="1">
    <source>
        <dbReference type="SAM" id="Phobius"/>
    </source>
</evidence>
<keyword evidence="1" id="KW-0472">Membrane</keyword>
<dbReference type="AlphaFoldDB" id="A0A0K3AXT4"/>
<dbReference type="OrthoDB" id="5852380at2759"/>
<dbReference type="PANTHER" id="PTHR23021">
    <property type="entry name" value="SERPENTINE RECEPTOR, CLASS T"/>
    <property type="match status" value="1"/>
</dbReference>
<feature type="transmembrane region" description="Helical" evidence="1">
    <location>
        <begin position="211"/>
        <end position="233"/>
    </location>
</feature>
<dbReference type="PANTHER" id="PTHR23021:SF38">
    <property type="entry name" value="SERPENTINE RECEPTOR, CLASS T"/>
    <property type="match status" value="1"/>
</dbReference>
<feature type="transmembrane region" description="Helical" evidence="1">
    <location>
        <begin position="117"/>
        <end position="143"/>
    </location>
</feature>
<dbReference type="InterPro" id="IPR019425">
    <property type="entry name" value="7TM_GPCR_serpentine_rcpt_Srt"/>
</dbReference>
<evidence type="ECO:0000313" key="2">
    <source>
        <dbReference type="EMBL" id="CTQ86808.1"/>
    </source>
</evidence>
<feature type="transmembrane region" description="Helical" evidence="1">
    <location>
        <begin position="280"/>
        <end position="305"/>
    </location>
</feature>
<keyword evidence="1" id="KW-1133">Transmembrane helix</keyword>